<dbReference type="GO" id="GO:0016799">
    <property type="term" value="F:hydrolase activity, hydrolyzing N-glycosyl compounds"/>
    <property type="evidence" value="ECO:0007669"/>
    <property type="project" value="InterPro"/>
</dbReference>
<keyword evidence="2" id="KW-0326">Glycosidase</keyword>
<reference evidence="3" key="1">
    <citation type="submission" date="2020-07" db="EMBL/GenBank/DDBJ databases">
        <title>Multicomponent nature underlies the extraordinary mechanical properties of spider dragline silk.</title>
        <authorList>
            <person name="Kono N."/>
            <person name="Nakamura H."/>
            <person name="Mori M."/>
            <person name="Yoshida Y."/>
            <person name="Ohtoshi R."/>
            <person name="Malay A.D."/>
            <person name="Moran D.A.P."/>
            <person name="Tomita M."/>
            <person name="Numata K."/>
            <person name="Arakawa K."/>
        </authorList>
    </citation>
    <scope>NUCLEOTIDE SEQUENCE</scope>
</reference>
<dbReference type="Proteomes" id="UP000887116">
    <property type="component" value="Unassembled WGS sequence"/>
</dbReference>
<evidence type="ECO:0000256" key="1">
    <source>
        <dbReference type="ARBA" id="ARBA00022801"/>
    </source>
</evidence>
<evidence type="ECO:0000313" key="3">
    <source>
        <dbReference type="EMBL" id="GFQ71247.1"/>
    </source>
</evidence>
<dbReference type="PROSITE" id="PS01247">
    <property type="entry name" value="IUNH"/>
    <property type="match status" value="1"/>
</dbReference>
<evidence type="ECO:0000256" key="2">
    <source>
        <dbReference type="ARBA" id="ARBA00023295"/>
    </source>
</evidence>
<accession>A0A8X6F684</accession>
<dbReference type="AlphaFoldDB" id="A0A8X6F684"/>
<gene>
    <name evidence="3" type="ORF">TNCT_567591</name>
</gene>
<organism evidence="3 4">
    <name type="scientific">Trichonephila clavata</name>
    <name type="common">Joro spider</name>
    <name type="synonym">Nephila clavata</name>
    <dbReference type="NCBI Taxonomy" id="2740835"/>
    <lineage>
        <taxon>Eukaryota</taxon>
        <taxon>Metazoa</taxon>
        <taxon>Ecdysozoa</taxon>
        <taxon>Arthropoda</taxon>
        <taxon>Chelicerata</taxon>
        <taxon>Arachnida</taxon>
        <taxon>Araneae</taxon>
        <taxon>Araneomorphae</taxon>
        <taxon>Entelegynae</taxon>
        <taxon>Araneoidea</taxon>
        <taxon>Nephilidae</taxon>
        <taxon>Trichonephila</taxon>
    </lineage>
</organism>
<keyword evidence="4" id="KW-1185">Reference proteome</keyword>
<proteinExistence type="predicted"/>
<evidence type="ECO:0000313" key="4">
    <source>
        <dbReference type="Proteomes" id="UP000887116"/>
    </source>
</evidence>
<protein>
    <submittedName>
        <fullName evidence="3">Uncharacterized protein</fullName>
    </submittedName>
</protein>
<dbReference type="InterPro" id="IPR015910">
    <property type="entry name" value="I/U_nuclsd_hydro_CS"/>
</dbReference>
<dbReference type="EMBL" id="BMAO01011090">
    <property type="protein sequence ID" value="GFQ71247.1"/>
    <property type="molecule type" value="Genomic_DNA"/>
</dbReference>
<sequence length="90" mass="10254">MVSPQALQLDDDDTATDDVVAICLRLAVLQYDLISKPETFTGMESSIQVSMITKFCLQAEPSTPVHFCHTVDARSDHPQWRWLPQNWLFC</sequence>
<keyword evidence="1" id="KW-0378">Hydrolase</keyword>
<comment type="caution">
    <text evidence="3">The sequence shown here is derived from an EMBL/GenBank/DDBJ whole genome shotgun (WGS) entry which is preliminary data.</text>
</comment>
<name>A0A8X6F684_TRICU</name>